<comment type="caution">
    <text evidence="1">The sequence shown here is derived from an EMBL/GenBank/DDBJ whole genome shotgun (WGS) entry which is preliminary data.</text>
</comment>
<name>A0A8J5NB23_HOMAM</name>
<dbReference type="AlphaFoldDB" id="A0A8J5NB23"/>
<dbReference type="Proteomes" id="UP000747542">
    <property type="component" value="Unassembled WGS sequence"/>
</dbReference>
<evidence type="ECO:0000313" key="2">
    <source>
        <dbReference type="Proteomes" id="UP000747542"/>
    </source>
</evidence>
<gene>
    <name evidence="1" type="ORF">Hamer_G000477</name>
</gene>
<dbReference type="EMBL" id="JAHLQT010002534">
    <property type="protein sequence ID" value="KAG7177215.1"/>
    <property type="molecule type" value="Genomic_DNA"/>
</dbReference>
<sequence>MWALDVSLMMHTHTQTRDLVDELYRLGFGISYDTLLQLLPPSSSMSEEQRIKLAMFGDKQWKQNKI</sequence>
<proteinExistence type="predicted"/>
<evidence type="ECO:0000313" key="1">
    <source>
        <dbReference type="EMBL" id="KAG7177215.1"/>
    </source>
</evidence>
<organism evidence="1 2">
    <name type="scientific">Homarus americanus</name>
    <name type="common">American lobster</name>
    <dbReference type="NCBI Taxonomy" id="6706"/>
    <lineage>
        <taxon>Eukaryota</taxon>
        <taxon>Metazoa</taxon>
        <taxon>Ecdysozoa</taxon>
        <taxon>Arthropoda</taxon>
        <taxon>Crustacea</taxon>
        <taxon>Multicrustacea</taxon>
        <taxon>Malacostraca</taxon>
        <taxon>Eumalacostraca</taxon>
        <taxon>Eucarida</taxon>
        <taxon>Decapoda</taxon>
        <taxon>Pleocyemata</taxon>
        <taxon>Astacidea</taxon>
        <taxon>Nephropoidea</taxon>
        <taxon>Nephropidae</taxon>
        <taxon>Homarus</taxon>
    </lineage>
</organism>
<accession>A0A8J5NB23</accession>
<protein>
    <submittedName>
        <fullName evidence="1">Uncharacterized protein</fullName>
    </submittedName>
</protein>
<keyword evidence="2" id="KW-1185">Reference proteome</keyword>
<reference evidence="1" key="1">
    <citation type="journal article" date="2021" name="Sci. Adv.">
        <title>The American lobster genome reveals insights on longevity, neural, and immune adaptations.</title>
        <authorList>
            <person name="Polinski J.M."/>
            <person name="Zimin A.V."/>
            <person name="Clark K.F."/>
            <person name="Kohn A.B."/>
            <person name="Sadowski N."/>
            <person name="Timp W."/>
            <person name="Ptitsyn A."/>
            <person name="Khanna P."/>
            <person name="Romanova D.Y."/>
            <person name="Williams P."/>
            <person name="Greenwood S.J."/>
            <person name="Moroz L.L."/>
            <person name="Walt D.R."/>
            <person name="Bodnar A.G."/>
        </authorList>
    </citation>
    <scope>NUCLEOTIDE SEQUENCE</scope>
    <source>
        <strain evidence="1">GMGI-L3</strain>
    </source>
</reference>